<protein>
    <recommendedName>
        <fullName evidence="1">Virulence-associated protein E-like domain-containing protein</fullName>
    </recommendedName>
</protein>
<dbReference type="Pfam" id="PF05272">
    <property type="entry name" value="VapE-like_dom"/>
    <property type="match status" value="1"/>
</dbReference>
<evidence type="ECO:0000313" key="3">
    <source>
        <dbReference type="Proteomes" id="UP000029448"/>
    </source>
</evidence>
<dbReference type="InterPro" id="IPR007936">
    <property type="entry name" value="VapE-like_dom"/>
</dbReference>
<dbReference type="Gene3D" id="3.40.1360.10">
    <property type="match status" value="1"/>
</dbReference>
<dbReference type="GO" id="GO:0006260">
    <property type="term" value="P:DNA replication"/>
    <property type="evidence" value="ECO:0007669"/>
    <property type="project" value="InterPro"/>
</dbReference>
<dbReference type="EMBL" id="JOKM01000102">
    <property type="protein sequence ID" value="KGB21431.1"/>
    <property type="molecule type" value="Genomic_DNA"/>
</dbReference>
<organism evidence="2 3">
    <name type="scientific">Acetobacter tropicalis</name>
    <dbReference type="NCBI Taxonomy" id="104102"/>
    <lineage>
        <taxon>Bacteria</taxon>
        <taxon>Pseudomonadati</taxon>
        <taxon>Pseudomonadota</taxon>
        <taxon>Alphaproteobacteria</taxon>
        <taxon>Acetobacterales</taxon>
        <taxon>Acetobacteraceae</taxon>
        <taxon>Acetobacter</taxon>
    </lineage>
</organism>
<dbReference type="CDD" id="cd01029">
    <property type="entry name" value="TOPRIM_primases"/>
    <property type="match status" value="1"/>
</dbReference>
<accession>A0A094ZFQ5</accession>
<comment type="caution">
    <text evidence="2">The sequence shown here is derived from an EMBL/GenBank/DDBJ whole genome shotgun (WGS) entry which is preliminary data.</text>
</comment>
<dbReference type="PANTHER" id="PTHR34985">
    <property type="entry name" value="SLR0554 PROTEIN"/>
    <property type="match status" value="1"/>
</dbReference>
<dbReference type="RefSeq" id="WP_197056332.1">
    <property type="nucleotide sequence ID" value="NZ_JACAOJ010000011.1"/>
</dbReference>
<proteinExistence type="predicted"/>
<dbReference type="GO" id="GO:0008270">
    <property type="term" value="F:zinc ion binding"/>
    <property type="evidence" value="ECO:0007669"/>
    <property type="project" value="InterPro"/>
</dbReference>
<dbReference type="PATRIC" id="fig|104102.7.peg.3029"/>
<dbReference type="InterPro" id="IPR036977">
    <property type="entry name" value="DNA_primase_Znf_CHC2"/>
</dbReference>
<name>A0A094ZFQ5_9PROT</name>
<evidence type="ECO:0000259" key="1">
    <source>
        <dbReference type="Pfam" id="PF05272"/>
    </source>
</evidence>
<dbReference type="InterPro" id="IPR034154">
    <property type="entry name" value="TOPRIM_DnaG/twinkle"/>
</dbReference>
<dbReference type="SUPFAM" id="SSF57783">
    <property type="entry name" value="Zinc beta-ribbon"/>
    <property type="match status" value="1"/>
</dbReference>
<dbReference type="GO" id="GO:0003677">
    <property type="term" value="F:DNA binding"/>
    <property type="evidence" value="ECO:0007669"/>
    <property type="project" value="InterPro"/>
</dbReference>
<dbReference type="Gene3D" id="3.90.580.10">
    <property type="entry name" value="Zinc finger, CHC2-type domain"/>
    <property type="match status" value="1"/>
</dbReference>
<keyword evidence="3" id="KW-1185">Reference proteome</keyword>
<dbReference type="Proteomes" id="UP000029448">
    <property type="component" value="Unassembled WGS sequence"/>
</dbReference>
<gene>
    <name evidence="2" type="ORF">AtDm6_3067</name>
</gene>
<dbReference type="AlphaFoldDB" id="A0A094ZFQ5"/>
<evidence type="ECO:0000313" key="2">
    <source>
        <dbReference type="EMBL" id="KGB21431.1"/>
    </source>
</evidence>
<reference evidence="2 3" key="1">
    <citation type="submission" date="2014-06" db="EMBL/GenBank/DDBJ databases">
        <title>Functional and comparative genomic analyses of the Drosophila gut microbiota identify candidate symbiosis factors.</title>
        <authorList>
            <person name="Newell P.D."/>
            <person name="Chaston J.M."/>
            <person name="Douglas A.E."/>
        </authorList>
    </citation>
    <scope>NUCLEOTIDE SEQUENCE [LARGE SCALE GENOMIC DNA]</scope>
    <source>
        <strain evidence="2 3">DmCS_006</strain>
    </source>
</reference>
<dbReference type="PANTHER" id="PTHR34985:SF1">
    <property type="entry name" value="SLR0554 PROTEIN"/>
    <property type="match status" value="1"/>
</dbReference>
<dbReference type="GeneID" id="89479991"/>
<sequence>MSATGNSAFKACMKDVALALLGEPNSSVSSKTELRFGTRGSLSVDLTKGTWYDNEAGEGGGTIDLVMRHLSLAKPDAVKWLQDHGHIDRREQKPAVKPRTVQEYDYHTEDGELLFQICRMDPKDFRQRRPLPDGGWSWSTKGLPRIPYRLPGLIEAIQQKQTIYVVEGEKSADKLHSLGLTATCSPGGAGKWKPDCTRYMRGADTVILPDNDSPGQKHAKAVAKALEGVAARIRVVNLPDLPEKGDVFDWLAAGKTVADLEAVVQAAPDYDAGALEPKHILRPAWLDDCQVDDRGQPIPNVANVLLALRADEQFSSSFALDEMQCMPFLMKQLGPQAEPFKARPLTDEDVTVVQEALQLAGLRRISKDVTFQAISRVAYERRFHPVRAYLNGLKWDGIPRLVTWLTDYIGADLTDYTQGIGRMFLIGLIARIMKPGCKMDYMLVLEGQQGARKSTACAILGGDWYSDSLPDLKTGKDVPVHLRGKWVIEIAELSALGKAENELLKSFLTRTTERYRPPYGRMEVVEPRQCILIGTTNKSVYLSDETGGRRYWPVKVGKIDTELLAQGRDQLLAEAVDAFRKGEQWWPDGDFERHIIRPEQEERFEVDEWEGLIANHLLGQKKTTIQRVAYDALGFENKKIGTSEQRRIAKVMERLGWKRGLRGTAGVRFWEKSV</sequence>
<feature type="domain" description="Virulence-associated protein E-like" evidence="1">
    <location>
        <begin position="390"/>
        <end position="603"/>
    </location>
</feature>
<dbReference type="SUPFAM" id="SSF56731">
    <property type="entry name" value="DNA primase core"/>
    <property type="match status" value="1"/>
</dbReference>